<dbReference type="EMBL" id="JANHOH010000013">
    <property type="protein sequence ID" value="MCQ6961337.1"/>
    <property type="molecule type" value="Genomic_DNA"/>
</dbReference>
<evidence type="ECO:0000259" key="1">
    <source>
        <dbReference type="Pfam" id="PF00903"/>
    </source>
</evidence>
<dbReference type="Gene3D" id="3.10.180.10">
    <property type="entry name" value="2,3-Dihydroxybiphenyl 1,2-Dioxygenase, domain 1"/>
    <property type="match status" value="1"/>
</dbReference>
<sequence length="125" mass="14056">MESLSPNFFVKDINATINFYKLLGFTTIATVPETGDNLVWAMMMKGNVTVMFQTFESLADELPNISRTDGGSLLLYIKLSGIRAFFEEVKDKVTILKGLEKTFYGATEFAILDNNNYVLTFAEDE</sequence>
<dbReference type="InterPro" id="IPR029068">
    <property type="entry name" value="Glyas_Bleomycin-R_OHBP_Dase"/>
</dbReference>
<organism evidence="2 3">
    <name type="scientific">Mucilaginibacter aquariorum</name>
    <dbReference type="NCBI Taxonomy" id="2967225"/>
    <lineage>
        <taxon>Bacteria</taxon>
        <taxon>Pseudomonadati</taxon>
        <taxon>Bacteroidota</taxon>
        <taxon>Sphingobacteriia</taxon>
        <taxon>Sphingobacteriales</taxon>
        <taxon>Sphingobacteriaceae</taxon>
        <taxon>Mucilaginibacter</taxon>
    </lineage>
</organism>
<protein>
    <submittedName>
        <fullName evidence="2">Glyoxalase</fullName>
    </submittedName>
</protein>
<proteinExistence type="predicted"/>
<evidence type="ECO:0000313" key="3">
    <source>
        <dbReference type="Proteomes" id="UP001204376"/>
    </source>
</evidence>
<dbReference type="RefSeq" id="WP_256541505.1">
    <property type="nucleotide sequence ID" value="NZ_JANHOH010000013.1"/>
</dbReference>
<dbReference type="InterPro" id="IPR004360">
    <property type="entry name" value="Glyas_Fos-R_dOase_dom"/>
</dbReference>
<evidence type="ECO:0000313" key="2">
    <source>
        <dbReference type="EMBL" id="MCQ6961337.1"/>
    </source>
</evidence>
<keyword evidence="3" id="KW-1185">Reference proteome</keyword>
<gene>
    <name evidence="2" type="ORF">NPE20_25415</name>
</gene>
<accession>A0ABT1T9M7</accession>
<reference evidence="2 3" key="1">
    <citation type="submission" date="2022-07" db="EMBL/GenBank/DDBJ databases">
        <title>Mucilaginibacter sp. JC4.</title>
        <authorList>
            <person name="Le V."/>
            <person name="Ko S.-R."/>
            <person name="Ahn C.-Y."/>
            <person name="Oh H.-M."/>
        </authorList>
    </citation>
    <scope>NUCLEOTIDE SEQUENCE [LARGE SCALE GENOMIC DNA]</scope>
    <source>
        <strain evidence="2 3">JC4</strain>
    </source>
</reference>
<name>A0ABT1T9M7_9SPHI</name>
<feature type="domain" description="Glyoxalase/fosfomycin resistance/dioxygenase" evidence="1">
    <location>
        <begin position="8"/>
        <end position="119"/>
    </location>
</feature>
<comment type="caution">
    <text evidence="2">The sequence shown here is derived from an EMBL/GenBank/DDBJ whole genome shotgun (WGS) entry which is preliminary data.</text>
</comment>
<dbReference type="Proteomes" id="UP001204376">
    <property type="component" value="Unassembled WGS sequence"/>
</dbReference>
<dbReference type="Pfam" id="PF00903">
    <property type="entry name" value="Glyoxalase"/>
    <property type="match status" value="1"/>
</dbReference>
<dbReference type="SUPFAM" id="SSF54593">
    <property type="entry name" value="Glyoxalase/Bleomycin resistance protein/Dihydroxybiphenyl dioxygenase"/>
    <property type="match status" value="1"/>
</dbReference>